<sequence>MDAKLLVKQFSTDAGLAFLEIIRSAPGPIGAREIKNEIVAAGVKRSDVDAKWKRLQPYVKLHPHVEKSGPTKYEWSAVPRSSAESLDQLSAHSSVRVPAWLTQALVATIADSLAVAETSGGHAQSSWSRQREQEKAKVLADLATVVEVMHEQGATIAEVAAWLDGETHRKRLRAVDRLGETVAFDPDRHEIANGLRTARAGTVTVTRSGYVWQGGEEDVVLVKAVVTA</sequence>
<protein>
    <submittedName>
        <fullName evidence="1">Uncharacterized protein</fullName>
    </submittedName>
</protein>
<dbReference type="Proteomes" id="UP000256913">
    <property type="component" value="Unassembled WGS sequence"/>
</dbReference>
<accession>A0A3D9ZM80</accession>
<organism evidence="1 2">
    <name type="scientific">Asanoa ferruginea</name>
    <dbReference type="NCBI Taxonomy" id="53367"/>
    <lineage>
        <taxon>Bacteria</taxon>
        <taxon>Bacillati</taxon>
        <taxon>Actinomycetota</taxon>
        <taxon>Actinomycetes</taxon>
        <taxon>Micromonosporales</taxon>
        <taxon>Micromonosporaceae</taxon>
        <taxon>Asanoa</taxon>
    </lineage>
</organism>
<comment type="caution">
    <text evidence="1">The sequence shown here is derived from an EMBL/GenBank/DDBJ whole genome shotgun (WGS) entry which is preliminary data.</text>
</comment>
<reference evidence="1 2" key="1">
    <citation type="submission" date="2018-08" db="EMBL/GenBank/DDBJ databases">
        <title>Sequencing the genomes of 1000 actinobacteria strains.</title>
        <authorList>
            <person name="Klenk H.-P."/>
        </authorList>
    </citation>
    <scope>NUCLEOTIDE SEQUENCE [LARGE SCALE GENOMIC DNA]</scope>
    <source>
        <strain evidence="1 2">DSM 44099</strain>
    </source>
</reference>
<gene>
    <name evidence="1" type="ORF">DFJ67_4413</name>
</gene>
<dbReference type="AlphaFoldDB" id="A0A3D9ZM80"/>
<proteinExistence type="predicted"/>
<keyword evidence="2" id="KW-1185">Reference proteome</keyword>
<evidence type="ECO:0000313" key="2">
    <source>
        <dbReference type="Proteomes" id="UP000256913"/>
    </source>
</evidence>
<name>A0A3D9ZM80_9ACTN</name>
<dbReference type="EMBL" id="QUMQ01000001">
    <property type="protein sequence ID" value="REF98395.1"/>
    <property type="molecule type" value="Genomic_DNA"/>
</dbReference>
<evidence type="ECO:0000313" key="1">
    <source>
        <dbReference type="EMBL" id="REF98395.1"/>
    </source>
</evidence>